<dbReference type="GeneID" id="97279004"/>
<dbReference type="EMBL" id="CP108164">
    <property type="protein sequence ID" value="WTQ79005.1"/>
    <property type="molecule type" value="Genomic_DNA"/>
</dbReference>
<evidence type="ECO:0000313" key="1">
    <source>
        <dbReference type="EMBL" id="WTQ79005.1"/>
    </source>
</evidence>
<dbReference type="Proteomes" id="UP001622557">
    <property type="component" value="Chromosome"/>
</dbReference>
<proteinExistence type="predicted"/>
<gene>
    <name evidence="1" type="ORF">OG350_01240</name>
</gene>
<organism evidence="1 2">
    <name type="scientific">Streptomyces achromogenes</name>
    <dbReference type="NCBI Taxonomy" id="67255"/>
    <lineage>
        <taxon>Bacteria</taxon>
        <taxon>Bacillati</taxon>
        <taxon>Actinomycetota</taxon>
        <taxon>Actinomycetes</taxon>
        <taxon>Kitasatosporales</taxon>
        <taxon>Streptomycetaceae</taxon>
        <taxon>Streptomyces</taxon>
    </lineage>
</organism>
<accession>A0ABZ1KEA9</accession>
<dbReference type="RefSeq" id="WP_405444677.1">
    <property type="nucleotide sequence ID" value="NZ_CP108164.1"/>
</dbReference>
<reference evidence="1 2" key="1">
    <citation type="submission" date="2022-10" db="EMBL/GenBank/DDBJ databases">
        <title>The complete genomes of actinobacterial strains from the NBC collection.</title>
        <authorList>
            <person name="Joergensen T.S."/>
            <person name="Alvarez Arevalo M."/>
            <person name="Sterndorff E.B."/>
            <person name="Faurdal D."/>
            <person name="Vuksanovic O."/>
            <person name="Mourched A.-S."/>
            <person name="Charusanti P."/>
            <person name="Shaw S."/>
            <person name="Blin K."/>
            <person name="Weber T."/>
        </authorList>
    </citation>
    <scope>NUCLEOTIDE SEQUENCE [LARGE SCALE GENOMIC DNA]</scope>
    <source>
        <strain evidence="1 2">NBC_00156</strain>
    </source>
</reference>
<keyword evidence="2" id="KW-1185">Reference proteome</keyword>
<evidence type="ECO:0000313" key="2">
    <source>
        <dbReference type="Proteomes" id="UP001622557"/>
    </source>
</evidence>
<sequence>MLPNPENGIETIAALLGVSVATLCNHVPDLKELRTSRVPAPLDGSAR</sequence>
<name>A0ABZ1KEA9_STRAH</name>
<protein>
    <submittedName>
        <fullName evidence="1">Uncharacterized protein</fullName>
    </submittedName>
</protein>